<dbReference type="SUPFAM" id="SSF56672">
    <property type="entry name" value="DNA/RNA polymerases"/>
    <property type="match status" value="1"/>
</dbReference>
<sequence length="1486" mass="166476">MASDDEETSKKLKMISGGDADATVPVPLPSHLQLDRSDSPSSLFVGDLLTDVNYGEWVMDMTDSLIAKNKICFVDGSLPIATSPAEKEALRRCNAMVKGWLKTSMTKEVRNSVRFAATAREIWVDLESRFGQGSATRLYELKGTIISLQQEKTSVSQFYTKLRGLWDEIEALTPSLECTCAGCSCNVKRRQREVREGERLFDFLMGLDAPFSTVKSQILAMKPIPSLAEAYRLVTTDEQQRQLANSRRPRPEAAAFQAQGDRRADRQSPQQERDTDQERETGGKLRCSHCRRTGHVREMCYRLIGYPPRDNAKGESSSSARAPPRRRNEQGDRASPQAAQVDAEGSVLQGLTSKQLEQLKLLLNSDLRQLSAEPSSNMAGTFSLNSSSWVIDSGCNEHIVNHASLLDSELDSHPVLQVKIPNGTGVQVRSIGTTKLSDDLLLRRVLHVPDFQCNLLSVSRLTAELPVALIFLGDFCVIHDLPSKRLIGMGKHVDGLYYLRLFEQGHPVAHTVRQSLGDTELWHSRLGHPSKSKLHLLEDTLGCSFIHNNEPCRSCLRAKQTRDVFETSSIKTTSCFELIHVDIWGSYKTTSMSGAHYFLTVVDDFSRAVWVFLLRFKSDAARHLLYFCNLVRTQFGKQVRKIQADNGPEFSSQLLTDYFEEHGIILQTSCTDTPQQNGVVERKHRHLLDTARALRFHANLPLKFWGECVLTAAYLINRMPLVPIGNRSPFQILFDRLPKYDHLRSYGCLVYARDTHQHLHKFAARGRAGIFLGYPSAQRGYRVYDLETRAIYTSRDVKFLETVFPYRDLTNGQSLTPVSVSTLPTEPASAPDYDDEDELVHVPRVAAHLQRQDESSAKLAEESDPNPQRAPPQTPESAGEEGSDTTRLDPLAVSDSSSSSPLPSDPSSSSSPAESPLPRRSDRVRTTSTRLAGYDYQLPGAAHSATAQYPLDDYLTYHRLSVAHHAFVAAVSTVFEPTYYFQAVRYKHWREAMQREFDALVANGTWEIVFLPPGKKAIESKWVYKVKFHPDGTVERFKARLVAKGYTQIEGVDFHDTFAPVAKLVTVRCLLAIAVTRGWHIHQLDVNNAFLHGDLEEEVYMQIPQGFARPGETRVCRLRKSIYGLRQASRNWYQKFTQALLELGFVQSRADHALFTYRRGETFVVALIYVDDVILAGTDLNFIGQVKGFLHDRFTIKDLGTLKYFLGIEVAHSPRGIVLNQRKYVLDILADAGLEAAKPCSTPIEQQHHLGRSPSPPAADPAAYRRLVGRLLYLTVTRPDITYAVNLLSQAMQNPTKAHEDAAIRVLRYLKSAPGRGLFFSASANLTLTAYCDADWGGCPLTRRSTTGYVIMLGASPISWRTKKQTVVARSSAEAEYRSMASTVSEIVWLRWLLQDLGVTAAGPTTLFCDNQAALHIAANPVFHERTKHVEMDCYFVRERVQSLEIAPAKIATSDQPADLFTKGLSVDQFHHLFVKLGLLDIHSFA</sequence>
<dbReference type="PANTHER" id="PTHR11439">
    <property type="entry name" value="GAG-POL-RELATED RETROTRANSPOSON"/>
    <property type="match status" value="1"/>
</dbReference>
<dbReference type="GO" id="GO:0015074">
    <property type="term" value="P:DNA integration"/>
    <property type="evidence" value="ECO:0007669"/>
    <property type="project" value="InterPro"/>
</dbReference>
<dbReference type="InterPro" id="IPR043502">
    <property type="entry name" value="DNA/RNA_pol_sf"/>
</dbReference>
<gene>
    <name evidence="4" type="ORF">LTRI10_LOCUS19563</name>
</gene>
<protein>
    <recommendedName>
        <fullName evidence="3">Integrase catalytic domain-containing protein</fullName>
    </recommendedName>
</protein>
<dbReference type="InterPro" id="IPR012337">
    <property type="entry name" value="RNaseH-like_sf"/>
</dbReference>
<evidence type="ECO:0000313" key="5">
    <source>
        <dbReference type="Proteomes" id="UP001497516"/>
    </source>
</evidence>
<dbReference type="EMBL" id="OZ034816">
    <property type="protein sequence ID" value="CAL1377952.1"/>
    <property type="molecule type" value="Genomic_DNA"/>
</dbReference>
<name>A0AAV2DWL8_9ROSI</name>
<dbReference type="GO" id="GO:0003676">
    <property type="term" value="F:nucleic acid binding"/>
    <property type="evidence" value="ECO:0007669"/>
    <property type="project" value="InterPro"/>
</dbReference>
<keyword evidence="5" id="KW-1185">Reference proteome</keyword>
<dbReference type="Proteomes" id="UP001497516">
    <property type="component" value="Chromosome 3"/>
</dbReference>
<dbReference type="Pfam" id="PF22936">
    <property type="entry name" value="Pol_BBD"/>
    <property type="match status" value="1"/>
</dbReference>
<dbReference type="Pfam" id="PF25597">
    <property type="entry name" value="SH3_retrovirus"/>
    <property type="match status" value="1"/>
</dbReference>
<feature type="region of interest" description="Disordered" evidence="2">
    <location>
        <begin position="306"/>
        <end position="345"/>
    </location>
</feature>
<evidence type="ECO:0000313" key="4">
    <source>
        <dbReference type="EMBL" id="CAL1377952.1"/>
    </source>
</evidence>
<reference evidence="4 5" key="1">
    <citation type="submission" date="2024-04" db="EMBL/GenBank/DDBJ databases">
        <authorList>
            <person name="Fracassetti M."/>
        </authorList>
    </citation>
    <scope>NUCLEOTIDE SEQUENCE [LARGE SCALE GENOMIC DNA]</scope>
</reference>
<feature type="compositionally biased region" description="Low complexity" evidence="2">
    <location>
        <begin position="894"/>
        <end position="916"/>
    </location>
</feature>
<evidence type="ECO:0000256" key="1">
    <source>
        <dbReference type="ARBA" id="ARBA00022750"/>
    </source>
</evidence>
<dbReference type="Pfam" id="PF14244">
    <property type="entry name" value="Retrotran_gag_3"/>
    <property type="match status" value="1"/>
</dbReference>
<evidence type="ECO:0000256" key="2">
    <source>
        <dbReference type="SAM" id="MobiDB-lite"/>
    </source>
</evidence>
<dbReference type="InterPro" id="IPR036397">
    <property type="entry name" value="RNaseH_sf"/>
</dbReference>
<dbReference type="GO" id="GO:0004190">
    <property type="term" value="F:aspartic-type endopeptidase activity"/>
    <property type="evidence" value="ECO:0007669"/>
    <property type="project" value="UniProtKB-KW"/>
</dbReference>
<organism evidence="4 5">
    <name type="scientific">Linum trigynum</name>
    <dbReference type="NCBI Taxonomy" id="586398"/>
    <lineage>
        <taxon>Eukaryota</taxon>
        <taxon>Viridiplantae</taxon>
        <taxon>Streptophyta</taxon>
        <taxon>Embryophyta</taxon>
        <taxon>Tracheophyta</taxon>
        <taxon>Spermatophyta</taxon>
        <taxon>Magnoliopsida</taxon>
        <taxon>eudicotyledons</taxon>
        <taxon>Gunneridae</taxon>
        <taxon>Pentapetalae</taxon>
        <taxon>rosids</taxon>
        <taxon>fabids</taxon>
        <taxon>Malpighiales</taxon>
        <taxon>Linaceae</taxon>
        <taxon>Linum</taxon>
    </lineage>
</organism>
<keyword evidence="1" id="KW-0645">Protease</keyword>
<feature type="region of interest" description="Disordered" evidence="2">
    <location>
        <begin position="849"/>
        <end position="931"/>
    </location>
</feature>
<proteinExistence type="predicted"/>
<dbReference type="Pfam" id="PF00665">
    <property type="entry name" value="rve"/>
    <property type="match status" value="1"/>
</dbReference>
<feature type="compositionally biased region" description="Basic and acidic residues" evidence="2">
    <location>
        <begin position="260"/>
        <end position="283"/>
    </location>
</feature>
<feature type="domain" description="Integrase catalytic" evidence="3">
    <location>
        <begin position="570"/>
        <end position="737"/>
    </location>
</feature>
<dbReference type="InterPro" id="IPR013103">
    <property type="entry name" value="RVT_2"/>
</dbReference>
<dbReference type="InterPro" id="IPR001584">
    <property type="entry name" value="Integrase_cat-core"/>
</dbReference>
<dbReference type="InterPro" id="IPR054722">
    <property type="entry name" value="PolX-like_BBD"/>
</dbReference>
<feature type="compositionally biased region" description="Basic and acidic residues" evidence="2">
    <location>
        <begin position="850"/>
        <end position="861"/>
    </location>
</feature>
<dbReference type="InterPro" id="IPR029472">
    <property type="entry name" value="Copia-like_N"/>
</dbReference>
<feature type="region of interest" description="Disordered" evidence="2">
    <location>
        <begin position="814"/>
        <end position="836"/>
    </location>
</feature>
<dbReference type="PANTHER" id="PTHR11439:SF520">
    <property type="entry name" value="CYSTEINE-RICH RLK (RECEPTOR-LIKE PROTEIN KINASE) 8"/>
    <property type="match status" value="1"/>
</dbReference>
<dbReference type="SUPFAM" id="SSF53098">
    <property type="entry name" value="Ribonuclease H-like"/>
    <property type="match status" value="1"/>
</dbReference>
<accession>A0AAV2DWL8</accession>
<dbReference type="InterPro" id="IPR057670">
    <property type="entry name" value="SH3_retrovirus"/>
</dbReference>
<dbReference type="PROSITE" id="PS50994">
    <property type="entry name" value="INTEGRASE"/>
    <property type="match status" value="1"/>
</dbReference>
<dbReference type="CDD" id="cd09272">
    <property type="entry name" value="RNase_HI_RT_Ty1"/>
    <property type="match status" value="1"/>
</dbReference>
<feature type="region of interest" description="Disordered" evidence="2">
    <location>
        <begin position="1"/>
        <end position="24"/>
    </location>
</feature>
<keyword evidence="1" id="KW-0064">Aspartyl protease</keyword>
<feature type="compositionally biased region" description="Polar residues" evidence="2">
    <location>
        <begin position="814"/>
        <end position="824"/>
    </location>
</feature>
<dbReference type="Pfam" id="PF07727">
    <property type="entry name" value="RVT_2"/>
    <property type="match status" value="1"/>
</dbReference>
<dbReference type="Pfam" id="PF13976">
    <property type="entry name" value="gag_pre-integrs"/>
    <property type="match status" value="1"/>
</dbReference>
<dbReference type="InterPro" id="IPR025724">
    <property type="entry name" value="GAG-pre-integrase_dom"/>
</dbReference>
<dbReference type="Gene3D" id="3.30.420.10">
    <property type="entry name" value="Ribonuclease H-like superfamily/Ribonuclease H"/>
    <property type="match status" value="1"/>
</dbReference>
<feature type="region of interest" description="Disordered" evidence="2">
    <location>
        <begin position="239"/>
        <end position="283"/>
    </location>
</feature>
<keyword evidence="1" id="KW-0378">Hydrolase</keyword>
<evidence type="ECO:0000259" key="3">
    <source>
        <dbReference type="PROSITE" id="PS50994"/>
    </source>
</evidence>